<evidence type="ECO:0000256" key="1">
    <source>
        <dbReference type="SAM" id="MobiDB-lite"/>
    </source>
</evidence>
<protein>
    <submittedName>
        <fullName evidence="2">Uncharacterized protein</fullName>
    </submittedName>
</protein>
<proteinExistence type="predicted"/>
<dbReference type="AlphaFoldDB" id="A0AAV6Q9F4"/>
<feature type="compositionally biased region" description="Polar residues" evidence="1">
    <location>
        <begin position="76"/>
        <end position="89"/>
    </location>
</feature>
<feature type="region of interest" description="Disordered" evidence="1">
    <location>
        <begin position="1"/>
        <end position="93"/>
    </location>
</feature>
<comment type="caution">
    <text evidence="2">The sequence shown here is derived from an EMBL/GenBank/DDBJ whole genome shotgun (WGS) entry which is preliminary data.</text>
</comment>
<accession>A0AAV6Q9F4</accession>
<evidence type="ECO:0000313" key="2">
    <source>
        <dbReference type="EMBL" id="KAG7485005.1"/>
    </source>
</evidence>
<dbReference type="EMBL" id="JAGKHQ010000018">
    <property type="protein sequence ID" value="KAG7485005.1"/>
    <property type="molecule type" value="Genomic_DNA"/>
</dbReference>
<sequence length="180" mass="20300">MAAGSGWTTSLAPYQFEPESEPESEPEPEKEEGPEQRHEGKTVPCDDEFMPSPDEEPCDSPAQFSSGEMSDAARQSPRSPGQRTMTKQYIQDDGEEYSTSLSVGDGHYLVDLGSSSEFIVDEECLLQQFRSCRKCSQECKIRKRLEGLKLVLTQVCFFCAHRFTWTNLSDNEDDNDDSDF</sequence>
<gene>
    <name evidence="2" type="ORF">JOB18_001257</name>
</gene>
<feature type="compositionally biased region" description="Acidic residues" evidence="1">
    <location>
        <begin position="18"/>
        <end position="30"/>
    </location>
</feature>
<organism evidence="2 3">
    <name type="scientific">Solea senegalensis</name>
    <name type="common">Senegalese sole</name>
    <dbReference type="NCBI Taxonomy" id="28829"/>
    <lineage>
        <taxon>Eukaryota</taxon>
        <taxon>Metazoa</taxon>
        <taxon>Chordata</taxon>
        <taxon>Craniata</taxon>
        <taxon>Vertebrata</taxon>
        <taxon>Euteleostomi</taxon>
        <taxon>Actinopterygii</taxon>
        <taxon>Neopterygii</taxon>
        <taxon>Teleostei</taxon>
        <taxon>Neoteleostei</taxon>
        <taxon>Acanthomorphata</taxon>
        <taxon>Carangaria</taxon>
        <taxon>Pleuronectiformes</taxon>
        <taxon>Pleuronectoidei</taxon>
        <taxon>Soleidae</taxon>
        <taxon>Solea</taxon>
    </lineage>
</organism>
<feature type="compositionally biased region" description="Polar residues" evidence="1">
    <location>
        <begin position="1"/>
        <end position="12"/>
    </location>
</feature>
<reference evidence="2 3" key="1">
    <citation type="journal article" date="2021" name="Sci. Rep.">
        <title>Chromosome anchoring in Senegalese sole (Solea senegalensis) reveals sex-associated markers and genome rearrangements in flatfish.</title>
        <authorList>
            <person name="Guerrero-Cozar I."/>
            <person name="Gomez-Garrido J."/>
            <person name="Berbel C."/>
            <person name="Martinez-Blanch J.F."/>
            <person name="Alioto T."/>
            <person name="Claros M.G."/>
            <person name="Gagnaire P.A."/>
            <person name="Manchado M."/>
        </authorList>
    </citation>
    <scope>NUCLEOTIDE SEQUENCE [LARGE SCALE GENOMIC DNA]</scope>
    <source>
        <strain evidence="2">Sse05_10M</strain>
    </source>
</reference>
<name>A0AAV6Q9F4_SOLSE</name>
<evidence type="ECO:0000313" key="3">
    <source>
        <dbReference type="Proteomes" id="UP000693946"/>
    </source>
</evidence>
<dbReference type="Proteomes" id="UP000693946">
    <property type="component" value="Linkage Group LG6"/>
</dbReference>
<feature type="compositionally biased region" description="Basic and acidic residues" evidence="1">
    <location>
        <begin position="31"/>
        <end position="41"/>
    </location>
</feature>
<feature type="compositionally biased region" description="Acidic residues" evidence="1">
    <location>
        <begin position="45"/>
        <end position="58"/>
    </location>
</feature>
<keyword evidence="3" id="KW-1185">Reference proteome</keyword>